<evidence type="ECO:0000256" key="4">
    <source>
        <dbReference type="ARBA" id="ARBA00038388"/>
    </source>
</evidence>
<protein>
    <submittedName>
        <fullName evidence="6">ABC transporter ATP-binding protein</fullName>
    </submittedName>
</protein>
<evidence type="ECO:0000256" key="2">
    <source>
        <dbReference type="ARBA" id="ARBA00022741"/>
    </source>
</evidence>
<evidence type="ECO:0000259" key="5">
    <source>
        <dbReference type="PROSITE" id="PS50893"/>
    </source>
</evidence>
<dbReference type="SMART" id="SM00382">
    <property type="entry name" value="AAA"/>
    <property type="match status" value="1"/>
</dbReference>
<dbReference type="Proteomes" id="UP000008555">
    <property type="component" value="Chromosome"/>
</dbReference>
<dbReference type="InterPro" id="IPR017871">
    <property type="entry name" value="ABC_transporter-like_CS"/>
</dbReference>
<proteinExistence type="inferred from homology"/>
<dbReference type="InterPro" id="IPR017911">
    <property type="entry name" value="MacB-like_ATP-bd"/>
</dbReference>
<dbReference type="GO" id="GO:0016887">
    <property type="term" value="F:ATP hydrolysis activity"/>
    <property type="evidence" value="ECO:0007669"/>
    <property type="project" value="InterPro"/>
</dbReference>
<evidence type="ECO:0000313" key="7">
    <source>
        <dbReference type="Proteomes" id="UP000008555"/>
    </source>
</evidence>
<feature type="domain" description="ABC transporter" evidence="5">
    <location>
        <begin position="2"/>
        <end position="220"/>
    </location>
</feature>
<keyword evidence="2" id="KW-0547">Nucleotide-binding</keyword>
<gene>
    <name evidence="6" type="ordered locus">CBUD_0038</name>
</gene>
<name>A9KEY2_COXBN</name>
<dbReference type="FunFam" id="3.40.50.300:FF:000032">
    <property type="entry name" value="Export ABC transporter ATP-binding protein"/>
    <property type="match status" value="1"/>
</dbReference>
<dbReference type="InterPro" id="IPR015854">
    <property type="entry name" value="ABC_transpr_LolD-like"/>
</dbReference>
<dbReference type="Gene3D" id="3.40.50.300">
    <property type="entry name" value="P-loop containing nucleotide triphosphate hydrolases"/>
    <property type="match status" value="1"/>
</dbReference>
<dbReference type="RefSeq" id="WP_005770141.1">
    <property type="nucleotide sequence ID" value="NC_009727.1"/>
</dbReference>
<dbReference type="KEGG" id="cbd:CBUD_0038"/>
<dbReference type="InterPro" id="IPR003593">
    <property type="entry name" value="AAA+_ATPase"/>
</dbReference>
<dbReference type="AlphaFoldDB" id="A9KEY2"/>
<sequence length="221" mass="24472">MIEFKNITKVYQFGSNSYKALKGVSFLIEKGELVGIIGASGSGKTTTMNILGLLDHPTSGEYLLRNKNVAYLSPNQRADLRNRHIGFIFQLFFLLPRLNALQNVGLPLTYRNLSGKRINKRALTMLERVGMAKFHHHKPSELSGGQQQRVAIARALVGKPDIILADEPTGALDSKTSQEVLDLLIQLNREEGCTVVLITHDEQIAAQCPRVIKMNDGLIVP</sequence>
<dbReference type="SUPFAM" id="SSF52540">
    <property type="entry name" value="P-loop containing nucleoside triphosphate hydrolases"/>
    <property type="match status" value="1"/>
</dbReference>
<dbReference type="PROSITE" id="PS50893">
    <property type="entry name" value="ABC_TRANSPORTER_2"/>
    <property type="match status" value="1"/>
</dbReference>
<dbReference type="PANTHER" id="PTHR24220:SF86">
    <property type="entry name" value="ABC TRANSPORTER ABCH.1"/>
    <property type="match status" value="1"/>
</dbReference>
<evidence type="ECO:0000313" key="6">
    <source>
        <dbReference type="EMBL" id="ABS77844.1"/>
    </source>
</evidence>
<dbReference type="PROSITE" id="PS00211">
    <property type="entry name" value="ABC_TRANSPORTER_1"/>
    <property type="match status" value="1"/>
</dbReference>
<evidence type="ECO:0000256" key="3">
    <source>
        <dbReference type="ARBA" id="ARBA00022840"/>
    </source>
</evidence>
<accession>A9KEY2</accession>
<dbReference type="InterPro" id="IPR027417">
    <property type="entry name" value="P-loop_NTPase"/>
</dbReference>
<dbReference type="GO" id="GO:0022857">
    <property type="term" value="F:transmembrane transporter activity"/>
    <property type="evidence" value="ECO:0007669"/>
    <property type="project" value="TreeGrafter"/>
</dbReference>
<dbReference type="PANTHER" id="PTHR24220">
    <property type="entry name" value="IMPORT ATP-BINDING PROTEIN"/>
    <property type="match status" value="1"/>
</dbReference>
<dbReference type="HOGENOM" id="CLU_000604_1_22_6"/>
<organism evidence="6 7">
    <name type="scientific">Coxiella burnetii (strain Dugway 5J108-111)</name>
    <dbReference type="NCBI Taxonomy" id="434922"/>
    <lineage>
        <taxon>Bacteria</taxon>
        <taxon>Pseudomonadati</taxon>
        <taxon>Pseudomonadota</taxon>
        <taxon>Gammaproteobacteria</taxon>
        <taxon>Legionellales</taxon>
        <taxon>Coxiellaceae</taxon>
        <taxon>Coxiella</taxon>
    </lineage>
</organism>
<reference evidence="6 7" key="1">
    <citation type="journal article" date="2009" name="Infect. Immun.">
        <title>Comparative genomics reveal extensive transposon-mediated genomic plasticity and diversity among potential effector proteins within the genus Coxiella.</title>
        <authorList>
            <person name="Beare P.A."/>
            <person name="Unsworth N."/>
            <person name="Andoh M."/>
            <person name="Voth D.E."/>
            <person name="Omsland A."/>
            <person name="Gilk S.D."/>
            <person name="Williams K.P."/>
            <person name="Sobral B.W."/>
            <person name="Kupko J.J.III."/>
            <person name="Porcella S.F."/>
            <person name="Samuel J.E."/>
            <person name="Heinzen R.A."/>
        </authorList>
    </citation>
    <scope>NUCLEOTIDE SEQUENCE [LARGE SCALE GENOMIC DNA]</scope>
    <source>
        <strain evidence="6 7">Dugway 5J108-111</strain>
    </source>
</reference>
<dbReference type="CDD" id="cd03255">
    <property type="entry name" value="ABC_MJ0796_LolCDE_FtsE"/>
    <property type="match status" value="1"/>
</dbReference>
<evidence type="ECO:0000256" key="1">
    <source>
        <dbReference type="ARBA" id="ARBA00022448"/>
    </source>
</evidence>
<dbReference type="InterPro" id="IPR003439">
    <property type="entry name" value="ABC_transporter-like_ATP-bd"/>
</dbReference>
<comment type="similarity">
    <text evidence="4">Belongs to the ABC transporter superfamily. Macrolide exporter (TC 3.A.1.122) family.</text>
</comment>
<dbReference type="GO" id="GO:1902495">
    <property type="term" value="C:transmembrane transporter complex"/>
    <property type="evidence" value="ECO:0007669"/>
    <property type="project" value="UniProtKB-ARBA"/>
</dbReference>
<keyword evidence="3 6" id="KW-0067">ATP-binding</keyword>
<keyword evidence="1" id="KW-0813">Transport</keyword>
<dbReference type="GO" id="GO:0005886">
    <property type="term" value="C:plasma membrane"/>
    <property type="evidence" value="ECO:0007669"/>
    <property type="project" value="TreeGrafter"/>
</dbReference>
<dbReference type="GO" id="GO:0005524">
    <property type="term" value="F:ATP binding"/>
    <property type="evidence" value="ECO:0007669"/>
    <property type="project" value="UniProtKB-KW"/>
</dbReference>
<dbReference type="EMBL" id="CP000733">
    <property type="protein sequence ID" value="ABS77844.1"/>
    <property type="molecule type" value="Genomic_DNA"/>
</dbReference>
<dbReference type="Pfam" id="PF00005">
    <property type="entry name" value="ABC_tran"/>
    <property type="match status" value="1"/>
</dbReference>